<name>A0A8A1M112_AJEC8</name>
<dbReference type="AlphaFoldDB" id="A0A8A1M112"/>
<dbReference type="VEuPathDB" id="FungiDB:I7I53_12193"/>
<evidence type="ECO:0000256" key="1">
    <source>
        <dbReference type="SAM" id="Phobius"/>
    </source>
</evidence>
<dbReference type="Proteomes" id="UP000663419">
    <property type="component" value="Chromosome 6"/>
</dbReference>
<dbReference type="EMBL" id="CP069107">
    <property type="protein sequence ID" value="QSS57877.1"/>
    <property type="molecule type" value="Genomic_DNA"/>
</dbReference>
<feature type="transmembrane region" description="Helical" evidence="1">
    <location>
        <begin position="54"/>
        <end position="74"/>
    </location>
</feature>
<keyword evidence="1" id="KW-0472">Membrane</keyword>
<proteinExistence type="predicted"/>
<organism evidence="2 3">
    <name type="scientific">Ajellomyces capsulatus (strain H88)</name>
    <name type="common">Darling's disease fungus</name>
    <name type="synonym">Histoplasma capsulatum</name>
    <dbReference type="NCBI Taxonomy" id="544711"/>
    <lineage>
        <taxon>Eukaryota</taxon>
        <taxon>Fungi</taxon>
        <taxon>Dikarya</taxon>
        <taxon>Ascomycota</taxon>
        <taxon>Pezizomycotina</taxon>
        <taxon>Eurotiomycetes</taxon>
        <taxon>Eurotiomycetidae</taxon>
        <taxon>Onygenales</taxon>
        <taxon>Ajellomycetaceae</taxon>
        <taxon>Histoplasma</taxon>
    </lineage>
</organism>
<evidence type="ECO:0000313" key="2">
    <source>
        <dbReference type="EMBL" id="QSS57877.1"/>
    </source>
</evidence>
<protein>
    <submittedName>
        <fullName evidence="2">Uncharacterized protein</fullName>
    </submittedName>
</protein>
<reference evidence="2" key="1">
    <citation type="submission" date="2021-01" db="EMBL/GenBank/DDBJ databases">
        <title>Chromosome-level genome assembly of a human fungal pathogen reveals clustering of transcriptionally co-regulated genes.</title>
        <authorList>
            <person name="Voorhies M."/>
            <person name="Cohen S."/>
            <person name="Shea T.P."/>
            <person name="Petrus S."/>
            <person name="Munoz J.F."/>
            <person name="Poplawski S."/>
            <person name="Goldman W.E."/>
            <person name="Michael T."/>
            <person name="Cuomo C.A."/>
            <person name="Sil A."/>
            <person name="Beyhan S."/>
        </authorList>
    </citation>
    <scope>NUCLEOTIDE SEQUENCE</scope>
    <source>
        <strain evidence="2">H88</strain>
    </source>
</reference>
<keyword evidence="1" id="KW-0812">Transmembrane</keyword>
<evidence type="ECO:0000313" key="3">
    <source>
        <dbReference type="Proteomes" id="UP000663419"/>
    </source>
</evidence>
<keyword evidence="1" id="KW-1133">Transmembrane helix</keyword>
<accession>A0A8A1M112</accession>
<gene>
    <name evidence="2" type="ORF">I7I53_12193</name>
</gene>
<sequence length="91" mass="10789">MYKTYVLYRSYAGVTVMCKNTRHGNIVMNQPTLQITEGVMVSCSHLRRLYFGDASVGSTCVNFYFYFVYIYFFFQNWGLRRGMDLCTDQIW</sequence>